<organism evidence="5 6">
    <name type="scientific">Thalassiosira oceanica</name>
    <name type="common">Marine diatom</name>
    <dbReference type="NCBI Taxonomy" id="159749"/>
    <lineage>
        <taxon>Eukaryota</taxon>
        <taxon>Sar</taxon>
        <taxon>Stramenopiles</taxon>
        <taxon>Ochrophyta</taxon>
        <taxon>Bacillariophyta</taxon>
        <taxon>Coscinodiscophyceae</taxon>
        <taxon>Thalassiosirophycidae</taxon>
        <taxon>Thalassiosirales</taxon>
        <taxon>Thalassiosiraceae</taxon>
        <taxon>Thalassiosira</taxon>
    </lineage>
</organism>
<dbReference type="GO" id="GO:0005634">
    <property type="term" value="C:nucleus"/>
    <property type="evidence" value="ECO:0007669"/>
    <property type="project" value="TreeGrafter"/>
</dbReference>
<evidence type="ECO:0000313" key="6">
    <source>
        <dbReference type="Proteomes" id="UP000266841"/>
    </source>
</evidence>
<accession>K0SF10</accession>
<dbReference type="Pfam" id="PF13516">
    <property type="entry name" value="LRR_6"/>
    <property type="match status" value="2"/>
</dbReference>
<evidence type="ECO:0000256" key="4">
    <source>
        <dbReference type="SAM" id="MobiDB-lite"/>
    </source>
</evidence>
<dbReference type="GO" id="GO:0006913">
    <property type="term" value="P:nucleocytoplasmic transport"/>
    <property type="evidence" value="ECO:0007669"/>
    <property type="project" value="TreeGrafter"/>
</dbReference>
<proteinExistence type="predicted"/>
<feature type="region of interest" description="Disordered" evidence="4">
    <location>
        <begin position="390"/>
        <end position="497"/>
    </location>
</feature>
<dbReference type="EMBL" id="AGNL01022717">
    <property type="protein sequence ID" value="EJK59546.1"/>
    <property type="molecule type" value="Genomic_DNA"/>
</dbReference>
<comment type="caution">
    <text evidence="5">The sequence shown here is derived from an EMBL/GenBank/DDBJ whole genome shotgun (WGS) entry which is preliminary data.</text>
</comment>
<dbReference type="GO" id="GO:0031267">
    <property type="term" value="F:small GTPase binding"/>
    <property type="evidence" value="ECO:0007669"/>
    <property type="project" value="TreeGrafter"/>
</dbReference>
<sequence length="1090" mass="120158">LECAFPRPTGAPRPDELTLSLPRKPRTDFGAETGHVADTHTPPEQVPISISPPDHRQGGEKGDPVEGELGASGHPNTQQLRDLCVVSLCPCFEFIAFSALTGTMTMRGNVSARQTQKQSTAKPACGGFERKQRRRTGSYTYVRKLGKVRTRQWTTLRRGRVSPWHPRPGLPWRRLALLDRAGIGGGARGRAGSSAGHFPFSPWTVLGPSSRRRSAAYTRSHHRTRARLLLAVRLGLLLLRRGIFSSGRIEAGNLGSGSAYTVLRAPLPTARTTDAPVGQKACPSPLSCISAHLRPVVLAAADSQSRSWPAAPPAGIPLCLRLLDAAHLRDCASPPTTTASQSHAARLAWQPSDGRTASDTLAFGVPDPPSAVPTVPRRSAASGSLELLSLAPGQDGESARVFPKGAPAWSRTQGTALGRPSCRSRARPTDGSLPPPPASLLERTHSISCPRKPRKEEDKKRREDEARGRADGKRSRQSRASQVSCRRGRSSTRLGPLRFQGLEKIDLRPRAPRTWHGVGRGAVAHGKGSSRGREGSARRTAQISPEAMKTGLWQDFLSLTHIFCASFRKAPGYRQGSQRDERRENAGKRQRVGGDGLAAVAIDPAKTSATSSADLESMLKQALGRIGTLERWHEEIKASMRRETRALREDICRLKEERKLIQASTERQTKALRDDIEAVKSENKALKESLYQLASKVQEGWEYPVAIQSDEYWQNKGYDAQAIQLLKLRFFAGLKNAVSQLEHGICPYIKVGHAFHDEDLVPHWNALFQSFDLINPHGAGLVLDFSSIKLNGVIMREICHHIRHRNITKVHFSNNEFTNMHAAISELENALKSRKLKSLSWSQNRIEYAEDMNLFTRALSRSNSVKELTFRWNSNENAQALLTGVDFSSYKALNLCGNNLRTNGRTDIPDLIAANPPLVELYLGGNRLNDEDAVLIAQSLGRNTHLRKLNVGNNHIRERGMRALYEAVNNTSTLNALSDSNHSCLLEGLSKGFDIDAINSARGSNGLCMNRMCKIHKLMAERYRSGGGNVPHLNSEMGEDSVLLAPYLMESVSRRHDVFQEKYDESSECLLGLLYELVKDWKMAELFSCG</sequence>
<dbReference type="PANTHER" id="PTHR24113">
    <property type="entry name" value="RAN GTPASE-ACTIVATING PROTEIN 1"/>
    <property type="match status" value="1"/>
</dbReference>
<keyword evidence="3" id="KW-0677">Repeat</keyword>
<dbReference type="InterPro" id="IPR027038">
    <property type="entry name" value="RanGap"/>
</dbReference>
<name>K0SF10_THAOC</name>
<dbReference type="AlphaFoldDB" id="K0SF10"/>
<evidence type="ECO:0000256" key="2">
    <source>
        <dbReference type="ARBA" id="ARBA00022614"/>
    </source>
</evidence>
<keyword evidence="1" id="KW-0343">GTPase activation</keyword>
<reference evidence="5 6" key="1">
    <citation type="journal article" date="2012" name="Genome Biol.">
        <title>Genome and low-iron response of an oceanic diatom adapted to chronic iron limitation.</title>
        <authorList>
            <person name="Lommer M."/>
            <person name="Specht M."/>
            <person name="Roy A.S."/>
            <person name="Kraemer L."/>
            <person name="Andreson R."/>
            <person name="Gutowska M.A."/>
            <person name="Wolf J."/>
            <person name="Bergner S.V."/>
            <person name="Schilhabel M.B."/>
            <person name="Klostermeier U.C."/>
            <person name="Beiko R.G."/>
            <person name="Rosenstiel P."/>
            <person name="Hippler M."/>
            <person name="Laroche J."/>
        </authorList>
    </citation>
    <scope>NUCLEOTIDE SEQUENCE [LARGE SCALE GENOMIC DNA]</scope>
    <source>
        <strain evidence="5 6">CCMP1005</strain>
    </source>
</reference>
<dbReference type="OrthoDB" id="192312at2759"/>
<feature type="region of interest" description="Disordered" evidence="4">
    <location>
        <begin position="111"/>
        <end position="130"/>
    </location>
</feature>
<feature type="compositionally biased region" description="Basic and acidic residues" evidence="4">
    <location>
        <begin position="577"/>
        <end position="587"/>
    </location>
</feature>
<dbReference type="SUPFAM" id="SSF52047">
    <property type="entry name" value="RNI-like"/>
    <property type="match status" value="1"/>
</dbReference>
<feature type="compositionally biased region" description="Basic and acidic residues" evidence="4">
    <location>
        <begin position="454"/>
        <end position="474"/>
    </location>
</feature>
<feature type="region of interest" description="Disordered" evidence="4">
    <location>
        <begin position="512"/>
        <end position="543"/>
    </location>
</feature>
<dbReference type="Gene3D" id="3.80.10.10">
    <property type="entry name" value="Ribonuclease Inhibitor"/>
    <property type="match status" value="1"/>
</dbReference>
<feature type="region of interest" description="Disordered" evidence="4">
    <location>
        <begin position="1"/>
        <end position="74"/>
    </location>
</feature>
<dbReference type="GO" id="GO:0048471">
    <property type="term" value="C:perinuclear region of cytoplasm"/>
    <property type="evidence" value="ECO:0007669"/>
    <property type="project" value="TreeGrafter"/>
</dbReference>
<dbReference type="InterPro" id="IPR032675">
    <property type="entry name" value="LRR_dom_sf"/>
</dbReference>
<evidence type="ECO:0000256" key="3">
    <source>
        <dbReference type="ARBA" id="ARBA00022737"/>
    </source>
</evidence>
<dbReference type="GO" id="GO:0005829">
    <property type="term" value="C:cytosol"/>
    <property type="evidence" value="ECO:0007669"/>
    <property type="project" value="TreeGrafter"/>
</dbReference>
<feature type="region of interest" description="Disordered" evidence="4">
    <location>
        <begin position="358"/>
        <end position="378"/>
    </location>
</feature>
<dbReference type="GO" id="GO:0005096">
    <property type="term" value="F:GTPase activator activity"/>
    <property type="evidence" value="ECO:0007669"/>
    <property type="project" value="UniProtKB-KW"/>
</dbReference>
<dbReference type="SMART" id="SM00368">
    <property type="entry name" value="LRR_RI"/>
    <property type="match status" value="2"/>
</dbReference>
<feature type="compositionally biased region" description="Polar residues" evidence="4">
    <location>
        <begin position="111"/>
        <end position="121"/>
    </location>
</feature>
<evidence type="ECO:0000256" key="1">
    <source>
        <dbReference type="ARBA" id="ARBA00022468"/>
    </source>
</evidence>
<dbReference type="InterPro" id="IPR001611">
    <property type="entry name" value="Leu-rich_rpt"/>
</dbReference>
<feature type="region of interest" description="Disordered" evidence="4">
    <location>
        <begin position="573"/>
        <end position="592"/>
    </location>
</feature>
<evidence type="ECO:0000313" key="5">
    <source>
        <dbReference type="EMBL" id="EJK59546.1"/>
    </source>
</evidence>
<feature type="non-terminal residue" evidence="5">
    <location>
        <position position="1"/>
    </location>
</feature>
<gene>
    <name evidence="5" type="ORF">THAOC_20210</name>
</gene>
<dbReference type="PANTHER" id="PTHR24113:SF12">
    <property type="entry name" value="RAN GTPASE-ACTIVATING PROTEIN 1"/>
    <property type="match status" value="1"/>
</dbReference>
<protein>
    <submittedName>
        <fullName evidence="5">Uncharacterized protein</fullName>
    </submittedName>
</protein>
<keyword evidence="2" id="KW-0433">Leucine-rich repeat</keyword>
<dbReference type="Proteomes" id="UP000266841">
    <property type="component" value="Unassembled WGS sequence"/>
</dbReference>
<dbReference type="eggNOG" id="KOG4308">
    <property type="taxonomic scope" value="Eukaryota"/>
</dbReference>
<keyword evidence="6" id="KW-1185">Reference proteome</keyword>
<feature type="compositionally biased region" description="Basic and acidic residues" evidence="4">
    <location>
        <begin position="53"/>
        <end position="64"/>
    </location>
</feature>